<evidence type="ECO:0000256" key="1">
    <source>
        <dbReference type="SAM" id="MobiDB-lite"/>
    </source>
</evidence>
<gene>
    <name evidence="2" type="ORF">AMECASPLE_003635</name>
</gene>
<feature type="compositionally biased region" description="Polar residues" evidence="1">
    <location>
        <begin position="23"/>
        <end position="34"/>
    </location>
</feature>
<evidence type="ECO:0000313" key="3">
    <source>
        <dbReference type="Proteomes" id="UP001469553"/>
    </source>
</evidence>
<dbReference type="Proteomes" id="UP001469553">
    <property type="component" value="Unassembled WGS sequence"/>
</dbReference>
<name>A0ABV0Y9U1_9TELE</name>
<sequence length="121" mass="13451">MFPSILPNCYLPTGALSLSWLQASPPTSRSSFSLASEGEERKEEDKELALASSVWTECSCFFQRGAQHGCSQKEMTYEKSAVKPPRANIKLCDFWLFVCVGETNATLFNTTLKTEAATVWD</sequence>
<keyword evidence="3" id="KW-1185">Reference proteome</keyword>
<protein>
    <submittedName>
        <fullName evidence="2">Uncharacterized protein</fullName>
    </submittedName>
</protein>
<organism evidence="2 3">
    <name type="scientific">Ameca splendens</name>
    <dbReference type="NCBI Taxonomy" id="208324"/>
    <lineage>
        <taxon>Eukaryota</taxon>
        <taxon>Metazoa</taxon>
        <taxon>Chordata</taxon>
        <taxon>Craniata</taxon>
        <taxon>Vertebrata</taxon>
        <taxon>Euteleostomi</taxon>
        <taxon>Actinopterygii</taxon>
        <taxon>Neopterygii</taxon>
        <taxon>Teleostei</taxon>
        <taxon>Neoteleostei</taxon>
        <taxon>Acanthomorphata</taxon>
        <taxon>Ovalentaria</taxon>
        <taxon>Atherinomorphae</taxon>
        <taxon>Cyprinodontiformes</taxon>
        <taxon>Goodeidae</taxon>
        <taxon>Ameca</taxon>
    </lineage>
</organism>
<accession>A0ABV0Y9U1</accession>
<feature type="region of interest" description="Disordered" evidence="1">
    <location>
        <begin position="23"/>
        <end position="46"/>
    </location>
</feature>
<reference evidence="2 3" key="1">
    <citation type="submission" date="2021-06" db="EMBL/GenBank/DDBJ databases">
        <authorList>
            <person name="Palmer J.M."/>
        </authorList>
    </citation>
    <scope>NUCLEOTIDE SEQUENCE [LARGE SCALE GENOMIC DNA]</scope>
    <source>
        <strain evidence="2 3">AS_MEX2019</strain>
        <tissue evidence="2">Muscle</tissue>
    </source>
</reference>
<comment type="caution">
    <text evidence="2">The sequence shown here is derived from an EMBL/GenBank/DDBJ whole genome shotgun (WGS) entry which is preliminary data.</text>
</comment>
<proteinExistence type="predicted"/>
<evidence type="ECO:0000313" key="2">
    <source>
        <dbReference type="EMBL" id="MEQ2290471.1"/>
    </source>
</evidence>
<dbReference type="EMBL" id="JAHRIP010028361">
    <property type="protein sequence ID" value="MEQ2290471.1"/>
    <property type="molecule type" value="Genomic_DNA"/>
</dbReference>